<name>A0ABU5CS25_9BACI</name>
<gene>
    <name evidence="3" type="ORF">RWD45_12110</name>
</gene>
<proteinExistence type="predicted"/>
<accession>A0ABU5CS25</accession>
<feature type="chain" id="PRO_5045175647" evidence="2">
    <location>
        <begin position="24"/>
        <end position="348"/>
    </location>
</feature>
<evidence type="ECO:0000256" key="2">
    <source>
        <dbReference type="SAM" id="SignalP"/>
    </source>
</evidence>
<keyword evidence="2" id="KW-0732">Signal</keyword>
<feature type="compositionally biased region" description="Polar residues" evidence="1">
    <location>
        <begin position="110"/>
        <end position="123"/>
    </location>
</feature>
<dbReference type="RefSeq" id="WP_320379978.1">
    <property type="nucleotide sequence ID" value="NZ_JAWDIQ010000002.1"/>
</dbReference>
<comment type="caution">
    <text evidence="3">The sequence shown here is derived from an EMBL/GenBank/DDBJ whole genome shotgun (WGS) entry which is preliminary data.</text>
</comment>
<protein>
    <submittedName>
        <fullName evidence="3">Uncharacterized protein</fullName>
    </submittedName>
</protein>
<feature type="region of interest" description="Disordered" evidence="1">
    <location>
        <begin position="101"/>
        <end position="132"/>
    </location>
</feature>
<evidence type="ECO:0000313" key="3">
    <source>
        <dbReference type="EMBL" id="MDY0409168.1"/>
    </source>
</evidence>
<evidence type="ECO:0000313" key="4">
    <source>
        <dbReference type="Proteomes" id="UP001275315"/>
    </source>
</evidence>
<sequence length="348" mass="38551">MFKKLSTIFLVFLIALYPTVVFADSVVGENEAASEDNVTESQQDVTENEDTIEEEVAQDVEMEEAEVDSEELVVSEVEKLASEEESQEQQEIEVEETEEVVAETSKDHTVQNGAEVSTVQNDEGLSVADDNPALDLQGSIVGKAEFDEEKGYYVLDVTVTAQNQTETSTEGLYVGFKVPENVSVLDTEITPEDLKLLRLDDGSTAVAVKLPEMTTDAEHSITYTIPVFGVSDDRIVDNVINVYAFDENGYHPVGHFSGSIDVDFTAMNLRWDFKAKSQLIKDYPGLEGNQFGLRFSFEAMNLSIHSEEQVKIKFDVPEEITVHEPDQYIGSLDIEWDGNTATIDSGNS</sequence>
<reference evidence="3 4" key="1">
    <citation type="submission" date="2023-10" db="EMBL/GenBank/DDBJ databases">
        <title>Virgibacillus soli CC-YMP-6 genome.</title>
        <authorList>
            <person name="Miliotis G."/>
            <person name="Sengupta P."/>
            <person name="Hameed A."/>
            <person name="Chuvochina M."/>
            <person name="Mcdonagh F."/>
            <person name="Simpson A.C."/>
            <person name="Singh N.K."/>
            <person name="Rekha P.D."/>
            <person name="Raman K."/>
            <person name="Hugenholtz P."/>
            <person name="Venkateswaran K."/>
        </authorList>
    </citation>
    <scope>NUCLEOTIDE SEQUENCE [LARGE SCALE GENOMIC DNA]</scope>
    <source>
        <strain evidence="3 4">CC-YMP-6</strain>
    </source>
</reference>
<dbReference type="EMBL" id="JAWDIQ010000002">
    <property type="protein sequence ID" value="MDY0409168.1"/>
    <property type="molecule type" value="Genomic_DNA"/>
</dbReference>
<dbReference type="Proteomes" id="UP001275315">
    <property type="component" value="Unassembled WGS sequence"/>
</dbReference>
<feature type="signal peptide" evidence="2">
    <location>
        <begin position="1"/>
        <end position="23"/>
    </location>
</feature>
<feature type="region of interest" description="Disordered" evidence="1">
    <location>
        <begin position="30"/>
        <end position="49"/>
    </location>
</feature>
<organism evidence="3 4">
    <name type="scientific">Paracerasibacillus soli</name>
    <dbReference type="NCBI Taxonomy" id="480284"/>
    <lineage>
        <taxon>Bacteria</taxon>
        <taxon>Bacillati</taxon>
        <taxon>Bacillota</taxon>
        <taxon>Bacilli</taxon>
        <taxon>Bacillales</taxon>
        <taxon>Bacillaceae</taxon>
        <taxon>Paracerasibacillus</taxon>
    </lineage>
</organism>
<keyword evidence="4" id="KW-1185">Reference proteome</keyword>
<evidence type="ECO:0000256" key="1">
    <source>
        <dbReference type="SAM" id="MobiDB-lite"/>
    </source>
</evidence>